<reference evidence="1" key="1">
    <citation type="submission" date="2019-08" db="EMBL/GenBank/DDBJ databases">
        <authorList>
            <person name="Kucharzyk K."/>
            <person name="Murdoch R.W."/>
            <person name="Higgins S."/>
            <person name="Loffler F."/>
        </authorList>
    </citation>
    <scope>NUCLEOTIDE SEQUENCE</scope>
</reference>
<comment type="caution">
    <text evidence="1">The sequence shown here is derived from an EMBL/GenBank/DDBJ whole genome shotgun (WGS) entry which is preliminary data.</text>
</comment>
<accession>A0A644W402</accession>
<evidence type="ECO:0008006" key="2">
    <source>
        <dbReference type="Google" id="ProtNLM"/>
    </source>
</evidence>
<proteinExistence type="predicted"/>
<protein>
    <recommendedName>
        <fullName evidence="2">Selenium-dependent hydroxylase accessory protein YqeC</fullName>
    </recommendedName>
</protein>
<dbReference type="EMBL" id="VSSQ01000601">
    <property type="protein sequence ID" value="MPL98317.1"/>
    <property type="molecule type" value="Genomic_DNA"/>
</dbReference>
<gene>
    <name evidence="1" type="ORF">SDC9_44519</name>
</gene>
<dbReference type="AlphaFoldDB" id="A0A644W402"/>
<evidence type="ECO:0000313" key="1">
    <source>
        <dbReference type="EMBL" id="MPL98317.1"/>
    </source>
</evidence>
<name>A0A644W402_9ZZZZ</name>
<dbReference type="Pfam" id="PF19842">
    <property type="entry name" value="YqeC"/>
    <property type="match status" value="1"/>
</dbReference>
<sequence length="242" mass="27481">MKLNSILEIEEKSIISIVGAGGKTTLMYTLAKELKNENKVMVSTTTKIYCPSKEEVDFIAIGEEYNTIKNNKANGIYAYGKFINDENKLIGIEKEEASKYVDNFDYILIEADGSKGKQIKGWNSTEPVICNETNITIGILSLGALGMKINDKNVHRLKEFQKLTNCKIGNDIGIEEFINIIFNENGLFKYSKGEKVLFLNKLDKVNEEDLRILISEINKRNNKYINKIIVGSLKDKYYKIII</sequence>
<dbReference type="NCBIfam" id="TIGR03172">
    <property type="entry name" value="selenium cofactor biosynthesis protein YqeC"/>
    <property type="match status" value="1"/>
</dbReference>
<dbReference type="InterPro" id="IPR017587">
    <property type="entry name" value="YqeC"/>
</dbReference>
<organism evidence="1">
    <name type="scientific">bioreactor metagenome</name>
    <dbReference type="NCBI Taxonomy" id="1076179"/>
    <lineage>
        <taxon>unclassified sequences</taxon>
        <taxon>metagenomes</taxon>
        <taxon>ecological metagenomes</taxon>
    </lineage>
</organism>